<evidence type="ECO:0000259" key="2">
    <source>
        <dbReference type="PROSITE" id="PS50011"/>
    </source>
</evidence>
<dbReference type="EMBL" id="ML120379">
    <property type="protein sequence ID" value="RPB00551.1"/>
    <property type="molecule type" value="Genomic_DNA"/>
</dbReference>
<accession>A0A3N4JWP0</accession>
<dbReference type="PANTHER" id="PTHR24345">
    <property type="entry name" value="SERINE/THREONINE-PROTEIN KINASE PLK"/>
    <property type="match status" value="1"/>
</dbReference>
<dbReference type="Proteomes" id="UP000276215">
    <property type="component" value="Unassembled WGS sequence"/>
</dbReference>
<dbReference type="STRING" id="1336337.A0A3N4JWP0"/>
<feature type="region of interest" description="Disordered" evidence="1">
    <location>
        <begin position="457"/>
        <end position="486"/>
    </location>
</feature>
<sequence>METEKSDLVESYRLDTKFLSNGVRHTIYPENSRLRRKEVEEWSNCEILGTGGFSVVQKQRKGSTGHCRAVKMIDKTELPAQLNYSRELSVMGVLAKHRIYFVQFLGWFEGGNTLYIALEYFENGDLGKHLSRPLPQETVQKITKQLLEGLEIMHKEGIAHRDLKPENIFVVSMNPVWVKLGDFGISKRTQGPTPTTLHTQIATPAYAAPEVLAPDSNSETSVYTNAVDIWSLGCVIFELLTGERLFSKETQRFWYSFGKSVFSEDKIKSLSPATSDVGISLIKSMVSTKPGDRPSVLDSLSHPWIANVECETDNQDNRHGQNKLLRTNASNTWPAAPKTNPRNIESQTQAMAMLPTDFLATSDVNPSDTMVCKGKTLATKGRSKTVSSKVTKLFTNLMKSSPKPSPPDHDQSAQSINFNGQIARKINHLDGYNSSSDSITLSPDFPQHRVKSKLDSTLKNKIHQPSHSSSQSSGDEGKKPGVLKRGDTTLVGNLGMFWEDDNSSPQIFKEPHSLGLIPGLDSISNQTPPIRSLNDSANATPMPYPFWKQETPHRPIARDRLGDDSSVGQSDDSESSDGSVDSLDQPMILTHGRKHKQTSLSEVGSLKVGVSRSPKPAFKARPSWRMPKPTKRSSTSHAKSPISTQLDRRHHLSRKDSSSSIDNWFPHPTMSFGPSAIVPTESPELIKSGDKNKINSFDSYLAQDLQTIYNATDHGLRQRIQTGTLTPLFDTN</sequence>
<evidence type="ECO:0000313" key="4">
    <source>
        <dbReference type="Proteomes" id="UP000276215"/>
    </source>
</evidence>
<dbReference type="PROSITE" id="PS50011">
    <property type="entry name" value="PROTEIN_KINASE_DOM"/>
    <property type="match status" value="1"/>
</dbReference>
<keyword evidence="4" id="KW-1185">Reference proteome</keyword>
<name>A0A3N4JWP0_9PEZI</name>
<reference evidence="3 4" key="1">
    <citation type="journal article" date="2018" name="Nat. Ecol. Evol.">
        <title>Pezizomycetes genomes reveal the molecular basis of ectomycorrhizal truffle lifestyle.</title>
        <authorList>
            <person name="Murat C."/>
            <person name="Payen T."/>
            <person name="Noel B."/>
            <person name="Kuo A."/>
            <person name="Morin E."/>
            <person name="Chen J."/>
            <person name="Kohler A."/>
            <person name="Krizsan K."/>
            <person name="Balestrini R."/>
            <person name="Da Silva C."/>
            <person name="Montanini B."/>
            <person name="Hainaut M."/>
            <person name="Levati E."/>
            <person name="Barry K.W."/>
            <person name="Belfiori B."/>
            <person name="Cichocki N."/>
            <person name="Clum A."/>
            <person name="Dockter R.B."/>
            <person name="Fauchery L."/>
            <person name="Guy J."/>
            <person name="Iotti M."/>
            <person name="Le Tacon F."/>
            <person name="Lindquist E.A."/>
            <person name="Lipzen A."/>
            <person name="Malagnac F."/>
            <person name="Mello A."/>
            <person name="Molinier V."/>
            <person name="Miyauchi S."/>
            <person name="Poulain J."/>
            <person name="Riccioni C."/>
            <person name="Rubini A."/>
            <person name="Sitrit Y."/>
            <person name="Splivallo R."/>
            <person name="Traeger S."/>
            <person name="Wang M."/>
            <person name="Zifcakova L."/>
            <person name="Wipf D."/>
            <person name="Zambonelli A."/>
            <person name="Paolocci F."/>
            <person name="Nowrousian M."/>
            <person name="Ottonello S."/>
            <person name="Baldrian P."/>
            <person name="Spatafora J.W."/>
            <person name="Henrissat B."/>
            <person name="Nagy L.G."/>
            <person name="Aury J.M."/>
            <person name="Wincker P."/>
            <person name="Grigoriev I.V."/>
            <person name="Bonfante P."/>
            <person name="Martin F.M."/>
        </authorList>
    </citation>
    <scope>NUCLEOTIDE SEQUENCE [LARGE SCALE GENOMIC DNA]</scope>
    <source>
        <strain evidence="3 4">120613-1</strain>
    </source>
</reference>
<dbReference type="GO" id="GO:0005524">
    <property type="term" value="F:ATP binding"/>
    <property type="evidence" value="ECO:0007669"/>
    <property type="project" value="InterPro"/>
</dbReference>
<dbReference type="GO" id="GO:0004672">
    <property type="term" value="F:protein kinase activity"/>
    <property type="evidence" value="ECO:0007669"/>
    <property type="project" value="InterPro"/>
</dbReference>
<dbReference type="AlphaFoldDB" id="A0A3N4JWP0"/>
<keyword evidence="3" id="KW-0808">Transferase</keyword>
<evidence type="ECO:0000313" key="3">
    <source>
        <dbReference type="EMBL" id="RPB00551.1"/>
    </source>
</evidence>
<feature type="compositionally biased region" description="Basic and acidic residues" evidence="1">
    <location>
        <begin position="475"/>
        <end position="486"/>
    </location>
</feature>
<evidence type="ECO:0000256" key="1">
    <source>
        <dbReference type="SAM" id="MobiDB-lite"/>
    </source>
</evidence>
<dbReference type="Gene3D" id="1.10.510.10">
    <property type="entry name" value="Transferase(Phosphotransferase) domain 1"/>
    <property type="match status" value="1"/>
</dbReference>
<feature type="compositionally biased region" description="Low complexity" evidence="1">
    <location>
        <begin position="463"/>
        <end position="473"/>
    </location>
</feature>
<feature type="compositionally biased region" description="Basic and acidic residues" evidence="1">
    <location>
        <begin position="550"/>
        <end position="563"/>
    </location>
</feature>
<dbReference type="Pfam" id="PF00069">
    <property type="entry name" value="Pkinase"/>
    <property type="match status" value="1"/>
</dbReference>
<feature type="compositionally biased region" description="Polar residues" evidence="1">
    <location>
        <begin position="525"/>
        <end position="539"/>
    </location>
</feature>
<feature type="compositionally biased region" description="Low complexity" evidence="1">
    <location>
        <begin position="564"/>
        <end position="584"/>
    </location>
</feature>
<feature type="domain" description="Protein kinase" evidence="2">
    <location>
        <begin position="42"/>
        <end position="305"/>
    </location>
</feature>
<dbReference type="OrthoDB" id="5979581at2759"/>
<dbReference type="InterPro" id="IPR011009">
    <property type="entry name" value="Kinase-like_dom_sf"/>
</dbReference>
<protein>
    <submittedName>
        <fullName evidence="3">Kinase-like protein</fullName>
    </submittedName>
</protein>
<dbReference type="SUPFAM" id="SSF56112">
    <property type="entry name" value="Protein kinase-like (PK-like)"/>
    <property type="match status" value="1"/>
</dbReference>
<feature type="compositionally biased region" description="Polar residues" evidence="1">
    <location>
        <begin position="632"/>
        <end position="645"/>
    </location>
</feature>
<proteinExistence type="predicted"/>
<dbReference type="GO" id="GO:0005634">
    <property type="term" value="C:nucleus"/>
    <property type="evidence" value="ECO:0007669"/>
    <property type="project" value="TreeGrafter"/>
</dbReference>
<dbReference type="InterPro" id="IPR000719">
    <property type="entry name" value="Prot_kinase_dom"/>
</dbReference>
<feature type="region of interest" description="Disordered" evidence="1">
    <location>
        <begin position="525"/>
        <end position="666"/>
    </location>
</feature>
<dbReference type="InterPro" id="IPR008271">
    <property type="entry name" value="Ser/Thr_kinase_AS"/>
</dbReference>
<gene>
    <name evidence="3" type="ORF">L873DRAFT_776410</name>
</gene>
<dbReference type="SMART" id="SM00220">
    <property type="entry name" value="S_TKc"/>
    <property type="match status" value="1"/>
</dbReference>
<keyword evidence="3" id="KW-0418">Kinase</keyword>
<organism evidence="3 4">
    <name type="scientific">Choiromyces venosus 120613-1</name>
    <dbReference type="NCBI Taxonomy" id="1336337"/>
    <lineage>
        <taxon>Eukaryota</taxon>
        <taxon>Fungi</taxon>
        <taxon>Dikarya</taxon>
        <taxon>Ascomycota</taxon>
        <taxon>Pezizomycotina</taxon>
        <taxon>Pezizomycetes</taxon>
        <taxon>Pezizales</taxon>
        <taxon>Tuberaceae</taxon>
        <taxon>Choiromyces</taxon>
    </lineage>
</organism>
<dbReference type="PROSITE" id="PS00108">
    <property type="entry name" value="PROTEIN_KINASE_ST"/>
    <property type="match status" value="1"/>
</dbReference>